<dbReference type="Gene3D" id="3.30.420.10">
    <property type="entry name" value="Ribonuclease H-like superfamily/Ribonuclease H"/>
    <property type="match status" value="1"/>
</dbReference>
<feature type="region of interest" description="Disordered" evidence="1">
    <location>
        <begin position="730"/>
        <end position="750"/>
    </location>
</feature>
<evidence type="ECO:0000313" key="3">
    <source>
        <dbReference type="Proteomes" id="UP000095280"/>
    </source>
</evidence>
<evidence type="ECO:0000313" key="4">
    <source>
        <dbReference type="WBParaSite" id="maker-uti_cns_0007273-snap-gene-0.3-mRNA-1"/>
    </source>
</evidence>
<dbReference type="PROSITE" id="PS50879">
    <property type="entry name" value="RNASE_H_1"/>
    <property type="match status" value="1"/>
</dbReference>
<evidence type="ECO:0000259" key="2">
    <source>
        <dbReference type="PROSITE" id="PS50879"/>
    </source>
</evidence>
<name>A0A1I8HPB9_9PLAT</name>
<dbReference type="CDD" id="cd09276">
    <property type="entry name" value="Rnase_HI_RT_non_LTR"/>
    <property type="match status" value="1"/>
</dbReference>
<dbReference type="AlphaFoldDB" id="A0A1I8HPB9"/>
<dbReference type="SUPFAM" id="SSF53098">
    <property type="entry name" value="Ribonuclease H-like"/>
    <property type="match status" value="1"/>
</dbReference>
<evidence type="ECO:0000256" key="1">
    <source>
        <dbReference type="SAM" id="MobiDB-lite"/>
    </source>
</evidence>
<feature type="compositionally biased region" description="Polar residues" evidence="1">
    <location>
        <begin position="734"/>
        <end position="750"/>
    </location>
</feature>
<dbReference type="InterPro" id="IPR012337">
    <property type="entry name" value="RNaseH-like_sf"/>
</dbReference>
<organism evidence="3 4">
    <name type="scientific">Macrostomum lignano</name>
    <dbReference type="NCBI Taxonomy" id="282301"/>
    <lineage>
        <taxon>Eukaryota</taxon>
        <taxon>Metazoa</taxon>
        <taxon>Spiralia</taxon>
        <taxon>Lophotrochozoa</taxon>
        <taxon>Platyhelminthes</taxon>
        <taxon>Rhabditophora</taxon>
        <taxon>Macrostomorpha</taxon>
        <taxon>Macrostomida</taxon>
        <taxon>Macrostomidae</taxon>
        <taxon>Macrostomum</taxon>
    </lineage>
</organism>
<proteinExistence type="predicted"/>
<keyword evidence="3" id="KW-1185">Reference proteome</keyword>
<protein>
    <submittedName>
        <fullName evidence="4">RNase H domain-containing protein</fullName>
    </submittedName>
</protein>
<sequence length="957" mass="102835">TYARKRLKRNRVEPDAFKGEVVWSYSQHTGLNSSVFQSEVLAISSCAAELRRRQLSGRKFIFHSDSQAALRALCRSTASSRSVLDCNTQLNGLALGNQVELRWIPGHAGFLGNERADLLAKAGSAGALLGPGPGAPIPASVINSRVKRWADSEHLRRLNRRDLRAVSMALSGHGCFSRHRFLQGQVPEERCPFCRSGSENAEHFICHCPVFTRARLTHLGPNPVLSDVCRPESIPLLARYLRDTGRADFFPTVGEEDRAAGETDGRWSPGASGMGGLLRLLAASAGRPLQLSQKKPIEEKADAAAANAKRQPQIFILKRAQSEPRLSVHLCDKGLQMLDCGRQLCRWRDVRLQPIDDPKSAKGEADAQRNSVCDSPPCGSGLAEFCASSSRKLGFCAAARAPNRSKSHLRAARRAAAGQPTALPRGAAAATAADAADSTAGCPLIRQAADAAALPRHRRIGDAASAATGASAAASERRLPAKQHLAEAAAPRVQRLAVDPDDQAGRRGPALGAAVGAEVQPQPGGLGAVRLGQHGPQAGSPAGPLRQLKAADSTHRVGKTNKKENRLIFVISFSSRRKPRLPLHLRLSRTVTEEQRPQVRKPRPSSKAPAHGPMTKATRLKGCEPSTTHRWVSSSASMRCSTSSSTLSSRGRPQAARCIHTDLADRASCAHFLTAHRYQQIVRASHHSRPASQLLYSRRKHRGAPLAGVLADQVPVSAVQAVATAGQVGAQEGPQQTATHTMGRSGNLKRSLSSRKVATAMPVQARQRLAHSVIHTEASCLSSAENSRLAWHRGAQELLGSWPSRTSAAEHCLAPEGDSAPLRFFGGGCCGGGGGGGGRGRFGRSSMPTWWTPNGYLRCFKLSSSALNSSCFGTRQRCLDLLDGSGSQARRPRILKQNSRHGRTNRCCCSLQNGRCMEQTNKRRKGAQRALISSLNWCSRVATSFCVPRAKWSDVLL</sequence>
<dbReference type="InterPro" id="IPR002156">
    <property type="entry name" value="RNaseH_domain"/>
</dbReference>
<dbReference type="GO" id="GO:0003676">
    <property type="term" value="F:nucleic acid binding"/>
    <property type="evidence" value="ECO:0007669"/>
    <property type="project" value="InterPro"/>
</dbReference>
<feature type="region of interest" description="Disordered" evidence="1">
    <location>
        <begin position="590"/>
        <end position="628"/>
    </location>
</feature>
<reference evidence="4" key="1">
    <citation type="submission" date="2016-11" db="UniProtKB">
        <authorList>
            <consortium name="WormBaseParasite"/>
        </authorList>
    </citation>
    <scope>IDENTIFICATION</scope>
</reference>
<dbReference type="WBParaSite" id="maker-uti_cns_0007273-snap-gene-0.3-mRNA-1">
    <property type="protein sequence ID" value="maker-uti_cns_0007273-snap-gene-0.3-mRNA-1"/>
    <property type="gene ID" value="maker-uti_cns_0007273-snap-gene-0.3"/>
</dbReference>
<feature type="region of interest" description="Disordered" evidence="1">
    <location>
        <begin position="517"/>
        <end position="545"/>
    </location>
</feature>
<feature type="domain" description="RNase H type-1" evidence="2">
    <location>
        <begin position="1"/>
        <end position="125"/>
    </location>
</feature>
<dbReference type="Pfam" id="PF00075">
    <property type="entry name" value="RNase_H"/>
    <property type="match status" value="1"/>
</dbReference>
<dbReference type="InterPro" id="IPR036397">
    <property type="entry name" value="RNaseH_sf"/>
</dbReference>
<dbReference type="Proteomes" id="UP000095280">
    <property type="component" value="Unplaced"/>
</dbReference>
<accession>A0A1I8HPB9</accession>
<dbReference type="GO" id="GO:0004523">
    <property type="term" value="F:RNA-DNA hybrid ribonuclease activity"/>
    <property type="evidence" value="ECO:0007669"/>
    <property type="project" value="InterPro"/>
</dbReference>